<protein>
    <recommendedName>
        <fullName evidence="3">CdiI immunity protein domain-containing protein</fullName>
    </recommendedName>
</protein>
<dbReference type="EMBL" id="VDDB01000017">
    <property type="protein sequence ID" value="TNB92299.1"/>
    <property type="molecule type" value="Genomic_DNA"/>
</dbReference>
<dbReference type="RefSeq" id="WP_139055456.1">
    <property type="nucleotide sequence ID" value="NZ_VDDB01000017.1"/>
</dbReference>
<evidence type="ECO:0000313" key="2">
    <source>
        <dbReference type="Proteomes" id="UP000306272"/>
    </source>
</evidence>
<evidence type="ECO:0008006" key="3">
    <source>
        <dbReference type="Google" id="ProtNLM"/>
    </source>
</evidence>
<comment type="caution">
    <text evidence="1">The sequence shown here is derived from an EMBL/GenBank/DDBJ whole genome shotgun (WGS) entry which is preliminary data.</text>
</comment>
<evidence type="ECO:0000313" key="1">
    <source>
        <dbReference type="EMBL" id="TNB92299.1"/>
    </source>
</evidence>
<organism evidence="1 2">
    <name type="scientific">Pseudomonas jessenii</name>
    <dbReference type="NCBI Taxonomy" id="77298"/>
    <lineage>
        <taxon>Bacteria</taxon>
        <taxon>Pseudomonadati</taxon>
        <taxon>Pseudomonadota</taxon>
        <taxon>Gammaproteobacteria</taxon>
        <taxon>Pseudomonadales</taxon>
        <taxon>Pseudomonadaceae</taxon>
        <taxon>Pseudomonas</taxon>
    </lineage>
</organism>
<accession>A0A5C4KSS8</accession>
<proteinExistence type="predicted"/>
<keyword evidence="2" id="KW-1185">Reference proteome</keyword>
<sequence length="118" mass="13876">MKFKPSISILAGFLFLLDIDYPHEESVEELICLADVNDYSELSKVFDIVMRPDFLNYSEDDRSWLIETISFFLNENDSFEGVFEKRSFLFSDEIEDGRFFMSTLLGRLQVYQQETIKG</sequence>
<dbReference type="Proteomes" id="UP000306272">
    <property type="component" value="Unassembled WGS sequence"/>
</dbReference>
<reference evidence="1" key="1">
    <citation type="submission" date="2019-06" db="EMBL/GenBank/DDBJ databases">
        <title>Pseudomonas-derived Butenolides : (Bio)synthesis of Styrolides.</title>
        <authorList>
            <person name="Klapper M."/>
            <person name="Chowdhury S."/>
            <person name="Stallforth P."/>
        </authorList>
    </citation>
    <scope>NUCLEOTIDE SEQUENCE [LARGE SCALE GENOMIC DNA]</scope>
    <source>
        <strain evidence="1">EC-S101</strain>
    </source>
</reference>
<gene>
    <name evidence="1" type="ORF">FHG55_23400</name>
</gene>
<dbReference type="AlphaFoldDB" id="A0A5C4KSS8"/>
<name>A0A5C4KSS8_PSEJE</name>